<proteinExistence type="predicted"/>
<dbReference type="SUPFAM" id="SSF47473">
    <property type="entry name" value="EF-hand"/>
    <property type="match status" value="1"/>
</dbReference>
<dbReference type="InterPro" id="IPR018247">
    <property type="entry name" value="EF_Hand_1_Ca_BS"/>
</dbReference>
<name>C3Z8C3_BRAFL</name>
<accession>C3Z8C3</accession>
<gene>
    <name evidence="4" type="ORF">BRAFLDRAFT_97184</name>
</gene>
<keyword evidence="2" id="KW-0732">Signal</keyword>
<dbReference type="InterPro" id="IPR011992">
    <property type="entry name" value="EF-hand-dom_pair"/>
</dbReference>
<dbReference type="InterPro" id="IPR002048">
    <property type="entry name" value="EF_hand_dom"/>
</dbReference>
<protein>
    <recommendedName>
        <fullName evidence="3">EF-hand domain-containing protein</fullName>
    </recommendedName>
</protein>
<dbReference type="EMBL" id="GG666593">
    <property type="protein sequence ID" value="EEN51247.1"/>
    <property type="molecule type" value="Genomic_DNA"/>
</dbReference>
<dbReference type="PROSITE" id="PS00018">
    <property type="entry name" value="EF_HAND_1"/>
    <property type="match status" value="1"/>
</dbReference>
<dbReference type="GO" id="GO:0005509">
    <property type="term" value="F:calcium ion binding"/>
    <property type="evidence" value="ECO:0007669"/>
    <property type="project" value="InterPro"/>
</dbReference>
<feature type="signal peptide" evidence="2">
    <location>
        <begin position="1"/>
        <end position="21"/>
    </location>
</feature>
<evidence type="ECO:0000256" key="2">
    <source>
        <dbReference type="SAM" id="SignalP"/>
    </source>
</evidence>
<evidence type="ECO:0000259" key="3">
    <source>
        <dbReference type="PROSITE" id="PS50222"/>
    </source>
</evidence>
<dbReference type="PROSITE" id="PS50222">
    <property type="entry name" value="EF_HAND_2"/>
    <property type="match status" value="1"/>
</dbReference>
<keyword evidence="1" id="KW-0106">Calcium</keyword>
<dbReference type="InParanoid" id="C3Z8C3"/>
<sequence>MDTRPLLLLWLLLITLDQSAAVCCDPTKKVCSVSWYFVKAGCTKYCGDGTTEYDADGDQKLSVDEAIALLEALDTDVTNLPADWFTSMDLNGNGFIDAAEFDKDLSFTKKW</sequence>
<dbReference type="Gene3D" id="1.10.238.10">
    <property type="entry name" value="EF-hand"/>
    <property type="match status" value="1"/>
</dbReference>
<reference evidence="4" key="1">
    <citation type="journal article" date="2008" name="Nature">
        <title>The amphioxus genome and the evolution of the chordate karyotype.</title>
        <authorList>
            <consortium name="US DOE Joint Genome Institute (JGI-PGF)"/>
            <person name="Putnam N.H."/>
            <person name="Butts T."/>
            <person name="Ferrier D.E.K."/>
            <person name="Furlong R.F."/>
            <person name="Hellsten U."/>
            <person name="Kawashima T."/>
            <person name="Robinson-Rechavi M."/>
            <person name="Shoguchi E."/>
            <person name="Terry A."/>
            <person name="Yu J.-K."/>
            <person name="Benito-Gutierrez E.L."/>
            <person name="Dubchak I."/>
            <person name="Garcia-Fernandez J."/>
            <person name="Gibson-Brown J.J."/>
            <person name="Grigoriev I.V."/>
            <person name="Horton A.C."/>
            <person name="de Jong P.J."/>
            <person name="Jurka J."/>
            <person name="Kapitonov V.V."/>
            <person name="Kohara Y."/>
            <person name="Kuroki Y."/>
            <person name="Lindquist E."/>
            <person name="Lucas S."/>
            <person name="Osoegawa K."/>
            <person name="Pennacchio L.A."/>
            <person name="Salamov A.A."/>
            <person name="Satou Y."/>
            <person name="Sauka-Spengler T."/>
            <person name="Schmutz J."/>
            <person name="Shin-I T."/>
            <person name="Toyoda A."/>
            <person name="Bronner-Fraser M."/>
            <person name="Fujiyama A."/>
            <person name="Holland L.Z."/>
            <person name="Holland P.W.H."/>
            <person name="Satoh N."/>
            <person name="Rokhsar D.S."/>
        </authorList>
    </citation>
    <scope>NUCLEOTIDE SEQUENCE [LARGE SCALE GENOMIC DNA]</scope>
    <source>
        <strain evidence="4">S238N-H82</strain>
        <tissue evidence="4">Testes</tissue>
    </source>
</reference>
<organism>
    <name type="scientific">Branchiostoma floridae</name>
    <name type="common">Florida lancelet</name>
    <name type="synonym">Amphioxus</name>
    <dbReference type="NCBI Taxonomy" id="7739"/>
    <lineage>
        <taxon>Eukaryota</taxon>
        <taxon>Metazoa</taxon>
        <taxon>Chordata</taxon>
        <taxon>Cephalochordata</taxon>
        <taxon>Leptocardii</taxon>
        <taxon>Amphioxiformes</taxon>
        <taxon>Branchiostomatidae</taxon>
        <taxon>Branchiostoma</taxon>
    </lineage>
</organism>
<feature type="chain" id="PRO_5002936080" description="EF-hand domain-containing protein" evidence="2">
    <location>
        <begin position="22"/>
        <end position="111"/>
    </location>
</feature>
<evidence type="ECO:0000313" key="4">
    <source>
        <dbReference type="EMBL" id="EEN51247.1"/>
    </source>
</evidence>
<feature type="domain" description="EF-hand" evidence="3">
    <location>
        <begin position="85"/>
        <end position="111"/>
    </location>
</feature>
<evidence type="ECO:0000256" key="1">
    <source>
        <dbReference type="ARBA" id="ARBA00022837"/>
    </source>
</evidence>
<dbReference type="AlphaFoldDB" id="C3Z8C3"/>